<evidence type="ECO:0000256" key="6">
    <source>
        <dbReference type="ARBA" id="ARBA00023015"/>
    </source>
</evidence>
<comment type="similarity">
    <text evidence="2">Belongs to the TFIIB family.</text>
</comment>
<keyword evidence="12" id="KW-1185">Reference proteome</keyword>
<evidence type="ECO:0000256" key="2">
    <source>
        <dbReference type="ARBA" id="ARBA00010857"/>
    </source>
</evidence>
<dbReference type="Proteomes" id="UP000717585">
    <property type="component" value="Unassembled WGS sequence"/>
</dbReference>
<evidence type="ECO:0000256" key="7">
    <source>
        <dbReference type="ARBA" id="ARBA00023163"/>
    </source>
</evidence>
<dbReference type="PRINTS" id="PR00685">
    <property type="entry name" value="TIFACTORIIB"/>
</dbReference>
<feature type="region of interest" description="Disordered" evidence="9">
    <location>
        <begin position="381"/>
        <end position="406"/>
    </location>
</feature>
<dbReference type="GO" id="GO:0070897">
    <property type="term" value="P:transcription preinitiation complex assembly"/>
    <property type="evidence" value="ECO:0007669"/>
    <property type="project" value="InterPro"/>
</dbReference>
<feature type="compositionally biased region" description="Low complexity" evidence="9">
    <location>
        <begin position="397"/>
        <end position="406"/>
    </location>
</feature>
<sequence>MPPSSGQRHTPKGSSCPRCGSVGTLQVQAAAGNMYCTVCHHVLEEDRIVNEVSFADKGSGGSGVVGKFIRRDIAAGGSEMTDGRAQTLANSRRRLAQIADGLRISENFVDAAQRLYLIALNGGFTSGHSSQVVSAACLYVVCRRSKTEHMLIDFSNALRMNMFVVGNCFLKLRRRFNLDVPIVDPSFYINRFVGALQFGEMKGRVTATALQLIASMKRDYMHIGRRPAGLCGAAIFVAARMHGFERTQEEIMQVVHVHSTTIDKRLQEFSQTATAGLTVREFQAGKAEELEHAAAPAMRRRMARDMREMAAVLADPMLARYQAGESFHDTVWDDEIADDDPLLLDMRGQLIEKDENPSSFYKRRETTWVAHEQKAYIRRLMAPTRAKGTSGRRGRRSLAGGSAAESAENVLSARARSLNRASFVEYLRKDVSAFTHNGSSAASSPFALSQSLAATQEEQEPELEMEMEEEDDFVMF</sequence>
<evidence type="ECO:0000256" key="1">
    <source>
        <dbReference type="ARBA" id="ARBA00004123"/>
    </source>
</evidence>
<feature type="domain" description="Cyclin-like" evidence="10">
    <location>
        <begin position="187"/>
        <end position="271"/>
    </location>
</feature>
<dbReference type="GO" id="GO:0008270">
    <property type="term" value="F:zinc ion binding"/>
    <property type="evidence" value="ECO:0007669"/>
    <property type="project" value="UniProtKB-KW"/>
</dbReference>
<dbReference type="GO" id="GO:0000126">
    <property type="term" value="C:transcription factor TFIIIB complex"/>
    <property type="evidence" value="ECO:0007669"/>
    <property type="project" value="TreeGrafter"/>
</dbReference>
<dbReference type="SMART" id="SM00385">
    <property type="entry name" value="CYCLIN"/>
    <property type="match status" value="2"/>
</dbReference>
<organism evidence="11 12">
    <name type="scientific">Carpediemonas membranifera</name>
    <dbReference type="NCBI Taxonomy" id="201153"/>
    <lineage>
        <taxon>Eukaryota</taxon>
        <taxon>Metamonada</taxon>
        <taxon>Carpediemonas-like organisms</taxon>
        <taxon>Carpediemonas</taxon>
    </lineage>
</organism>
<dbReference type="PANTHER" id="PTHR11618:SF4">
    <property type="entry name" value="TRANSCRIPTION FACTOR IIIB 90 KDA SUBUNIT"/>
    <property type="match status" value="1"/>
</dbReference>
<evidence type="ECO:0000256" key="5">
    <source>
        <dbReference type="ARBA" id="ARBA00022833"/>
    </source>
</evidence>
<dbReference type="SUPFAM" id="SSF47954">
    <property type="entry name" value="Cyclin-like"/>
    <property type="match status" value="2"/>
</dbReference>
<evidence type="ECO:0000256" key="8">
    <source>
        <dbReference type="ARBA" id="ARBA00023242"/>
    </source>
</evidence>
<evidence type="ECO:0000256" key="3">
    <source>
        <dbReference type="ARBA" id="ARBA00022723"/>
    </source>
</evidence>
<evidence type="ECO:0000259" key="10">
    <source>
        <dbReference type="SMART" id="SM00385"/>
    </source>
</evidence>
<protein>
    <submittedName>
        <fullName evidence="11">Transcription factor TFIIB repeat</fullName>
    </submittedName>
</protein>
<dbReference type="GO" id="GO:0001006">
    <property type="term" value="F:RNA polymerase III type 3 promoter sequence-specific DNA binding"/>
    <property type="evidence" value="ECO:0007669"/>
    <property type="project" value="TreeGrafter"/>
</dbReference>
<dbReference type="InterPro" id="IPR036915">
    <property type="entry name" value="Cyclin-like_sf"/>
</dbReference>
<dbReference type="OrthoDB" id="511529at2759"/>
<comment type="subcellular location">
    <subcellularLocation>
        <location evidence="1">Nucleus</location>
    </subcellularLocation>
</comment>
<dbReference type="FunFam" id="1.10.472.10:FF:000002">
    <property type="entry name" value="Transcription factor IIIB 90 kDa subunit"/>
    <property type="match status" value="1"/>
</dbReference>
<dbReference type="GO" id="GO:0017025">
    <property type="term" value="F:TBP-class protein binding"/>
    <property type="evidence" value="ECO:0007669"/>
    <property type="project" value="InterPro"/>
</dbReference>
<dbReference type="InterPro" id="IPR000812">
    <property type="entry name" value="TFIIB"/>
</dbReference>
<gene>
    <name evidence="11" type="ORF">J8273_2552</name>
</gene>
<comment type="caution">
    <text evidence="11">The sequence shown here is derived from an EMBL/GenBank/DDBJ whole genome shotgun (WGS) entry which is preliminary data.</text>
</comment>
<dbReference type="PANTHER" id="PTHR11618">
    <property type="entry name" value="TRANSCRIPTION INITIATION FACTOR IIB-RELATED"/>
    <property type="match status" value="1"/>
</dbReference>
<keyword evidence="7" id="KW-0804">Transcription</keyword>
<dbReference type="CDD" id="cd20553">
    <property type="entry name" value="CYCLIN_TFIIIB90_rpt1"/>
    <property type="match status" value="1"/>
</dbReference>
<keyword evidence="8" id="KW-0539">Nucleus</keyword>
<dbReference type="CDD" id="cd20554">
    <property type="entry name" value="CYCLIN_TFIIIB90_rpt2"/>
    <property type="match status" value="1"/>
</dbReference>
<feature type="region of interest" description="Disordered" evidence="9">
    <location>
        <begin position="448"/>
        <end position="476"/>
    </location>
</feature>
<keyword evidence="4" id="KW-0863">Zinc-finger</keyword>
<keyword evidence="5" id="KW-0862">Zinc</keyword>
<dbReference type="EMBL" id="JAHDYR010000007">
    <property type="protein sequence ID" value="KAG9396200.1"/>
    <property type="molecule type" value="Genomic_DNA"/>
</dbReference>
<evidence type="ECO:0000256" key="4">
    <source>
        <dbReference type="ARBA" id="ARBA00022771"/>
    </source>
</evidence>
<proteinExistence type="inferred from homology"/>
<dbReference type="GO" id="GO:0097550">
    <property type="term" value="C:transcription preinitiation complex"/>
    <property type="evidence" value="ECO:0007669"/>
    <property type="project" value="TreeGrafter"/>
</dbReference>
<dbReference type="InterPro" id="IPR013150">
    <property type="entry name" value="TFIIB_cyclin"/>
</dbReference>
<accession>A0A8J6AZP4</accession>
<dbReference type="Pfam" id="PF00382">
    <property type="entry name" value="TFIIB"/>
    <property type="match status" value="2"/>
</dbReference>
<dbReference type="GO" id="GO:0000995">
    <property type="term" value="F:RNA polymerase III general transcription initiation factor activity"/>
    <property type="evidence" value="ECO:0007669"/>
    <property type="project" value="TreeGrafter"/>
</dbReference>
<evidence type="ECO:0000313" key="11">
    <source>
        <dbReference type="EMBL" id="KAG9396200.1"/>
    </source>
</evidence>
<dbReference type="Gene3D" id="1.10.472.10">
    <property type="entry name" value="Cyclin-like"/>
    <property type="match status" value="2"/>
</dbReference>
<reference evidence="11" key="1">
    <citation type="submission" date="2021-05" db="EMBL/GenBank/DDBJ databases">
        <title>A free-living protist that lacks canonical eukaryotic 1 DNA replication and segregation systems.</title>
        <authorList>
            <person name="Salas-Leiva D.E."/>
            <person name="Tromer E.C."/>
            <person name="Curtis B.A."/>
            <person name="Jerlstrom-Hultqvist J."/>
            <person name="Kolisko M."/>
            <person name="Yi Z."/>
            <person name="Salas-Leiva J.S."/>
            <person name="Gallot-Lavallee L."/>
            <person name="Kops G.J.P.L."/>
            <person name="Archibald J.M."/>
            <person name="Simpson A.G.B."/>
            <person name="Roger A.J."/>
        </authorList>
    </citation>
    <scope>NUCLEOTIDE SEQUENCE</scope>
    <source>
        <strain evidence="11">BICM</strain>
    </source>
</reference>
<dbReference type="SUPFAM" id="SSF57783">
    <property type="entry name" value="Zinc beta-ribbon"/>
    <property type="match status" value="1"/>
</dbReference>
<name>A0A8J6AZP4_9EUKA</name>
<dbReference type="AlphaFoldDB" id="A0A8J6AZP4"/>
<dbReference type="InterPro" id="IPR013763">
    <property type="entry name" value="Cyclin-like_dom"/>
</dbReference>
<keyword evidence="3" id="KW-0479">Metal-binding</keyword>
<keyword evidence="6" id="KW-0805">Transcription regulation</keyword>
<feature type="compositionally biased region" description="Acidic residues" evidence="9">
    <location>
        <begin position="457"/>
        <end position="476"/>
    </location>
</feature>
<dbReference type="GO" id="GO:0005634">
    <property type="term" value="C:nucleus"/>
    <property type="evidence" value="ECO:0007669"/>
    <property type="project" value="UniProtKB-SubCell"/>
</dbReference>
<evidence type="ECO:0000313" key="12">
    <source>
        <dbReference type="Proteomes" id="UP000717585"/>
    </source>
</evidence>
<evidence type="ECO:0000256" key="9">
    <source>
        <dbReference type="SAM" id="MobiDB-lite"/>
    </source>
</evidence>
<feature type="domain" description="Cyclin-like" evidence="10">
    <location>
        <begin position="93"/>
        <end position="174"/>
    </location>
</feature>